<accession>A0A518EPN9</accession>
<sequence length="250" mass="27982">MDQRPPQPEANNVRTFYQRPWLDRLTGHYTVAWENEGRVASIRIRNRLTDMEGHRPALASLLRIPATVKTYFEAKRRTILKTPVPFLVYEAIEHMEPLIGPGKKVVELGGGNSTLWFLERGAEVTTIEHSEEWARQIRSEAATRLGDEAASRLTLHVAAGDEAIAFASSLPEASFDLALVDCMNAFTWRLDGVQTLAPKVRSGGTLCLDNSDHPNNWAAVSLLGRDHRTRFTGYAPMCPVVTQTSFWTLP</sequence>
<evidence type="ECO:0000313" key="1">
    <source>
        <dbReference type="EMBL" id="QDV06054.1"/>
    </source>
</evidence>
<gene>
    <name evidence="1" type="ORF">Poly30_15580</name>
</gene>
<dbReference type="GO" id="GO:0008168">
    <property type="term" value="F:methyltransferase activity"/>
    <property type="evidence" value="ECO:0007669"/>
    <property type="project" value="UniProtKB-KW"/>
</dbReference>
<keyword evidence="1" id="KW-0808">Transferase</keyword>
<evidence type="ECO:0000313" key="2">
    <source>
        <dbReference type="Proteomes" id="UP000320390"/>
    </source>
</evidence>
<dbReference type="Gene3D" id="3.40.50.150">
    <property type="entry name" value="Vaccinia Virus protein VP39"/>
    <property type="match status" value="1"/>
</dbReference>
<dbReference type="OrthoDB" id="292666at2"/>
<dbReference type="GO" id="GO:0032259">
    <property type="term" value="P:methylation"/>
    <property type="evidence" value="ECO:0007669"/>
    <property type="project" value="UniProtKB-KW"/>
</dbReference>
<reference evidence="1 2" key="1">
    <citation type="submission" date="2019-02" db="EMBL/GenBank/DDBJ databases">
        <title>Deep-cultivation of Planctomycetes and their phenomic and genomic characterization uncovers novel biology.</title>
        <authorList>
            <person name="Wiegand S."/>
            <person name="Jogler M."/>
            <person name="Boedeker C."/>
            <person name="Pinto D."/>
            <person name="Vollmers J."/>
            <person name="Rivas-Marin E."/>
            <person name="Kohn T."/>
            <person name="Peeters S.H."/>
            <person name="Heuer A."/>
            <person name="Rast P."/>
            <person name="Oberbeckmann S."/>
            <person name="Bunk B."/>
            <person name="Jeske O."/>
            <person name="Meyerdierks A."/>
            <person name="Storesund J.E."/>
            <person name="Kallscheuer N."/>
            <person name="Luecker S."/>
            <person name="Lage O.M."/>
            <person name="Pohl T."/>
            <person name="Merkel B.J."/>
            <person name="Hornburger P."/>
            <person name="Mueller R.-W."/>
            <person name="Bruemmer F."/>
            <person name="Labrenz M."/>
            <person name="Spormann A.M."/>
            <person name="Op den Camp H."/>
            <person name="Overmann J."/>
            <person name="Amann R."/>
            <person name="Jetten M.S.M."/>
            <person name="Mascher T."/>
            <person name="Medema M.H."/>
            <person name="Devos D.P."/>
            <person name="Kaster A.-K."/>
            <person name="Ovreas L."/>
            <person name="Rohde M."/>
            <person name="Galperin M.Y."/>
            <person name="Jogler C."/>
        </authorList>
    </citation>
    <scope>NUCLEOTIDE SEQUENCE [LARGE SCALE GENOMIC DNA]</scope>
    <source>
        <strain evidence="1 2">Poly30</strain>
    </source>
</reference>
<dbReference type="EMBL" id="CP036434">
    <property type="protein sequence ID" value="QDV06054.1"/>
    <property type="molecule type" value="Genomic_DNA"/>
</dbReference>
<name>A0A518EPN9_9BACT</name>
<keyword evidence="2" id="KW-1185">Reference proteome</keyword>
<dbReference type="RefSeq" id="WP_145195901.1">
    <property type="nucleotide sequence ID" value="NZ_CP036434.1"/>
</dbReference>
<dbReference type="AlphaFoldDB" id="A0A518EPN9"/>
<dbReference type="Pfam" id="PF13578">
    <property type="entry name" value="Methyltransf_24"/>
    <property type="match status" value="1"/>
</dbReference>
<keyword evidence="1" id="KW-0489">Methyltransferase</keyword>
<dbReference type="SUPFAM" id="SSF53335">
    <property type="entry name" value="S-adenosyl-L-methionine-dependent methyltransferases"/>
    <property type="match status" value="1"/>
</dbReference>
<dbReference type="InterPro" id="IPR029063">
    <property type="entry name" value="SAM-dependent_MTases_sf"/>
</dbReference>
<proteinExistence type="predicted"/>
<protein>
    <submittedName>
        <fullName evidence="1">Methyltransferase domain protein</fullName>
    </submittedName>
</protein>
<organism evidence="1 2">
    <name type="scientific">Saltatorellus ferox</name>
    <dbReference type="NCBI Taxonomy" id="2528018"/>
    <lineage>
        <taxon>Bacteria</taxon>
        <taxon>Pseudomonadati</taxon>
        <taxon>Planctomycetota</taxon>
        <taxon>Planctomycetia</taxon>
        <taxon>Planctomycetia incertae sedis</taxon>
        <taxon>Saltatorellus</taxon>
    </lineage>
</organism>
<dbReference type="Proteomes" id="UP000320390">
    <property type="component" value="Chromosome"/>
</dbReference>